<feature type="region of interest" description="Disordered" evidence="2">
    <location>
        <begin position="303"/>
        <end position="383"/>
    </location>
</feature>
<dbReference type="EMBL" id="JAXCGZ010013237">
    <property type="protein sequence ID" value="KAK7073218.1"/>
    <property type="molecule type" value="Genomic_DNA"/>
</dbReference>
<dbReference type="GO" id="GO:0006310">
    <property type="term" value="P:DNA recombination"/>
    <property type="evidence" value="ECO:0007669"/>
    <property type="project" value="InterPro"/>
</dbReference>
<dbReference type="SUPFAM" id="SSF58022">
    <property type="entry name" value="XRCC4, C-terminal oligomerization domain"/>
    <property type="match status" value="1"/>
</dbReference>
<dbReference type="GO" id="GO:0003677">
    <property type="term" value="F:DNA binding"/>
    <property type="evidence" value="ECO:0007669"/>
    <property type="project" value="InterPro"/>
</dbReference>
<keyword evidence="1" id="KW-0175">Coiled coil</keyword>
<dbReference type="GO" id="GO:0006303">
    <property type="term" value="P:double-strand break repair via nonhomologous end joining"/>
    <property type="evidence" value="ECO:0007669"/>
    <property type="project" value="TreeGrafter"/>
</dbReference>
<dbReference type="AlphaFoldDB" id="A0AAN8X2T6"/>
<feature type="coiled-coil region" evidence="1">
    <location>
        <begin position="137"/>
        <end position="167"/>
    </location>
</feature>
<protein>
    <recommendedName>
        <fullName evidence="3">XRCC4 coiled-coil domain-containing protein</fullName>
    </recommendedName>
</protein>
<dbReference type="GO" id="GO:0005958">
    <property type="term" value="C:DNA-dependent protein kinase-DNA ligase 4 complex"/>
    <property type="evidence" value="ECO:0007669"/>
    <property type="project" value="TreeGrafter"/>
</dbReference>
<feature type="compositionally biased region" description="Low complexity" evidence="2">
    <location>
        <begin position="200"/>
        <end position="213"/>
    </location>
</feature>
<accession>A0AAN8X2T6</accession>
<dbReference type="InterPro" id="IPR053962">
    <property type="entry name" value="XRCC4_CC"/>
</dbReference>
<name>A0AAN8X2T6_HALRR</name>
<dbReference type="PANTHER" id="PTHR28559">
    <property type="entry name" value="DNA REPAIR PROTEIN XRCC4"/>
    <property type="match status" value="1"/>
</dbReference>
<evidence type="ECO:0000259" key="3">
    <source>
        <dbReference type="Pfam" id="PF21924"/>
    </source>
</evidence>
<evidence type="ECO:0000313" key="4">
    <source>
        <dbReference type="EMBL" id="KAK7073218.1"/>
    </source>
</evidence>
<feature type="compositionally biased region" description="Low complexity" evidence="2">
    <location>
        <begin position="222"/>
        <end position="233"/>
    </location>
</feature>
<dbReference type="GO" id="GO:0032807">
    <property type="term" value="C:DNA ligase IV complex"/>
    <property type="evidence" value="ECO:0007669"/>
    <property type="project" value="TreeGrafter"/>
</dbReference>
<evidence type="ECO:0000256" key="1">
    <source>
        <dbReference type="SAM" id="Coils"/>
    </source>
</evidence>
<dbReference type="Proteomes" id="UP001381693">
    <property type="component" value="Unassembled WGS sequence"/>
</dbReference>
<sequence length="383" mass="42991">MGLKCIIQDEETMYLYTSYAMSDQSSSIDCISVVLVQGQMAYSVKLNLSSKSIIKWSHNLEQTPQQYVEALQNTFETYSESSSNDKQDIFELQQDCLIWKQYFPDKKLHGRRGQFSLEKISYEEAINEILNGTVSDLYAKEKQIQRIKEEKERLSKELQDAKALVSKSVQMKEDFEEEIYGKCTVLLNAKKLKIKQLMSGHSSSSGECSVSDVSQKRPANAQSSSQKGKSGIQKKSESDGYSSDTDVDNPDENELDTDEENKCKATTQKHKKNAAKPNKQPVATTSKHMFDSQDKLFNNSLDAELYGSPDIGSKKRKASEIDLENGCNTGSKTTRERSQKNAEAINQTESNQRTKTSKTGESNLLNSKTSDGDNDFDTQVGNL</sequence>
<dbReference type="InterPro" id="IPR014751">
    <property type="entry name" value="XRCC4-like_C"/>
</dbReference>
<dbReference type="InterPro" id="IPR010585">
    <property type="entry name" value="DNA_repair_prot_XRCC4"/>
</dbReference>
<keyword evidence="5" id="KW-1185">Reference proteome</keyword>
<dbReference type="Pfam" id="PF21924">
    <property type="entry name" value="XRCC4_CC"/>
    <property type="match status" value="1"/>
</dbReference>
<feature type="compositionally biased region" description="Acidic residues" evidence="2">
    <location>
        <begin position="245"/>
        <end position="259"/>
    </location>
</feature>
<feature type="compositionally biased region" description="Polar residues" evidence="2">
    <location>
        <begin position="344"/>
        <end position="369"/>
    </location>
</feature>
<feature type="domain" description="XRCC4 coiled-coil" evidence="3">
    <location>
        <begin position="124"/>
        <end position="197"/>
    </location>
</feature>
<dbReference type="GO" id="GO:0010165">
    <property type="term" value="P:response to X-ray"/>
    <property type="evidence" value="ECO:0007669"/>
    <property type="project" value="TreeGrafter"/>
</dbReference>
<dbReference type="Gene3D" id="1.20.5.370">
    <property type="match status" value="1"/>
</dbReference>
<reference evidence="4 5" key="1">
    <citation type="submission" date="2023-11" db="EMBL/GenBank/DDBJ databases">
        <title>Halocaridina rubra genome assembly.</title>
        <authorList>
            <person name="Smith C."/>
        </authorList>
    </citation>
    <scope>NUCLEOTIDE SEQUENCE [LARGE SCALE GENOMIC DNA]</scope>
    <source>
        <strain evidence="4">EP-1</strain>
        <tissue evidence="4">Whole</tissue>
    </source>
</reference>
<evidence type="ECO:0000313" key="5">
    <source>
        <dbReference type="Proteomes" id="UP001381693"/>
    </source>
</evidence>
<evidence type="ECO:0000256" key="2">
    <source>
        <dbReference type="SAM" id="MobiDB-lite"/>
    </source>
</evidence>
<organism evidence="4 5">
    <name type="scientific">Halocaridina rubra</name>
    <name type="common">Hawaiian red shrimp</name>
    <dbReference type="NCBI Taxonomy" id="373956"/>
    <lineage>
        <taxon>Eukaryota</taxon>
        <taxon>Metazoa</taxon>
        <taxon>Ecdysozoa</taxon>
        <taxon>Arthropoda</taxon>
        <taxon>Crustacea</taxon>
        <taxon>Multicrustacea</taxon>
        <taxon>Malacostraca</taxon>
        <taxon>Eumalacostraca</taxon>
        <taxon>Eucarida</taxon>
        <taxon>Decapoda</taxon>
        <taxon>Pleocyemata</taxon>
        <taxon>Caridea</taxon>
        <taxon>Atyoidea</taxon>
        <taxon>Atyidae</taxon>
        <taxon>Halocaridina</taxon>
    </lineage>
</organism>
<feature type="region of interest" description="Disordered" evidence="2">
    <location>
        <begin position="200"/>
        <end position="291"/>
    </location>
</feature>
<dbReference type="PANTHER" id="PTHR28559:SF1">
    <property type="entry name" value="DNA REPAIR PROTEIN XRCC4"/>
    <property type="match status" value="1"/>
</dbReference>
<gene>
    <name evidence="4" type="ORF">SK128_017398</name>
</gene>
<comment type="caution">
    <text evidence="4">The sequence shown here is derived from an EMBL/GenBank/DDBJ whole genome shotgun (WGS) entry which is preliminary data.</text>
</comment>
<proteinExistence type="predicted"/>